<dbReference type="SUPFAM" id="SSF51182">
    <property type="entry name" value="RmlC-like cupins"/>
    <property type="match status" value="1"/>
</dbReference>
<dbReference type="RefSeq" id="WP_184708870.1">
    <property type="nucleotide sequence ID" value="NZ_JACHBG010000016.1"/>
</dbReference>
<dbReference type="GO" id="GO:0016853">
    <property type="term" value="F:isomerase activity"/>
    <property type="evidence" value="ECO:0007669"/>
    <property type="project" value="UniProtKB-KW"/>
</dbReference>
<accession>A0A7X0IV63</accession>
<protein>
    <submittedName>
        <fullName evidence="1">Mannose-6-phosphate isomerase-like protein (Cupin superfamily)</fullName>
    </submittedName>
</protein>
<dbReference type="InterPro" id="IPR014710">
    <property type="entry name" value="RmlC-like_jellyroll"/>
</dbReference>
<dbReference type="Proteomes" id="UP000565576">
    <property type="component" value="Unassembled WGS sequence"/>
</dbReference>
<dbReference type="Gene3D" id="2.60.120.10">
    <property type="entry name" value="Jelly Rolls"/>
    <property type="match status" value="1"/>
</dbReference>
<comment type="caution">
    <text evidence="1">The sequence shown here is derived from an EMBL/GenBank/DDBJ whole genome shotgun (WGS) entry which is preliminary data.</text>
</comment>
<evidence type="ECO:0000313" key="2">
    <source>
        <dbReference type="Proteomes" id="UP000565576"/>
    </source>
</evidence>
<evidence type="ECO:0000313" key="1">
    <source>
        <dbReference type="EMBL" id="MBB6487714.1"/>
    </source>
</evidence>
<dbReference type="AlphaFoldDB" id="A0A7X0IV63"/>
<reference evidence="1 2" key="1">
    <citation type="submission" date="2020-08" db="EMBL/GenBank/DDBJ databases">
        <title>Genomic Encyclopedia of Type Strains, Phase IV (KMG-V): Genome sequencing to study the core and pangenomes of soil and plant-associated prokaryotes.</title>
        <authorList>
            <person name="Whitman W."/>
        </authorList>
    </citation>
    <scope>NUCLEOTIDE SEQUENCE [LARGE SCALE GENOMIC DNA]</scope>
    <source>
        <strain evidence="1 2">SEMIA 4060</strain>
    </source>
</reference>
<organism evidence="1 2">
    <name type="scientific">Rhizobium lusitanum</name>
    <dbReference type="NCBI Taxonomy" id="293958"/>
    <lineage>
        <taxon>Bacteria</taxon>
        <taxon>Pseudomonadati</taxon>
        <taxon>Pseudomonadota</taxon>
        <taxon>Alphaproteobacteria</taxon>
        <taxon>Hyphomicrobiales</taxon>
        <taxon>Rhizobiaceae</taxon>
        <taxon>Rhizobium/Agrobacterium group</taxon>
        <taxon>Rhizobium</taxon>
    </lineage>
</organism>
<dbReference type="InterPro" id="IPR011051">
    <property type="entry name" value="RmlC_Cupin_sf"/>
</dbReference>
<name>A0A7X0IV63_9HYPH</name>
<dbReference type="EMBL" id="JACHBG010000016">
    <property type="protein sequence ID" value="MBB6487714.1"/>
    <property type="molecule type" value="Genomic_DNA"/>
</dbReference>
<keyword evidence="1" id="KW-0413">Isomerase</keyword>
<proteinExistence type="predicted"/>
<sequence length="269" mass="29824">MILRPVSLSYFAPAHAASSIIRGQNFTVECITGADGADNIIHSDHETILLIPESDATLTMDSETMEIASRSIAVVPAGAFQLHLPRGARAFALTTARRDMDPRSVVNADDYKVLDGRVIPVAKPMMRLEKDADRICVYRVDEIPFPEGNPRLKFLQSSTMSINWVEYEGQRDRTKLSPHAHEDFEQGSLAIAGDFVHHIRTPWVSNAEEWREDQHIEASAGSMAIIPPELIHTTEGVGPGRHILIDVFAPPRADFITKGWVFNAGDYQA</sequence>
<gene>
    <name evidence="1" type="ORF">GGD46_005024</name>
</gene>